<proteinExistence type="predicted"/>
<dbReference type="InterPro" id="IPR011990">
    <property type="entry name" value="TPR-like_helical_dom_sf"/>
</dbReference>
<evidence type="ECO:0000313" key="2">
    <source>
        <dbReference type="Proteomes" id="UP000310421"/>
    </source>
</evidence>
<sequence>MPNTLSRFKEPTGVNQLLQWPSPHISIMSLQSLLATGTRAPRRILAAELIAFSSQKRAASRGRMAPNLRYKDRRKQPVVLTHQEKVVMDMARQKRDDFIAEQEKRNRKVTPLTADERALYAETTKEAAMLMTDNQARFLLSWRVNTRSNNGDAAAEFKTTIKLMEDIHHMSLDDVYGLSFILRNKGGAGCARTGRELVTLCSESGHAEATIQVVGSCLRQDATKPGVLRTRTAMFALERLRNISKAGNVRAIVMEANVARHNGLIEQATALYNRALKIIMNPKPSTTQDKYSELQDELSSPWIELAYLHVTRGENVKAMKAYMCGLEKDDPMAYFNLARLDFHMAGNQHTHDWLYNMTKAAASGHYKAAHELGEYYANSPAEPPQPPKSFMEKLHGFAHYFNSPNINLDPKTNIHHHDAFGKTPEMRIDLACQWLKLASLNHYLPANITLAQLYLQKFIYPKGTLLKPLDPFGHSTEPDEIPNHLFSPDLAQAALTQVLTACLQISEAKSVSKTNAEYLLRAKPWSEHKEVLEVIESTESLQELKEQAEMIADAAGLDIKSTKLLPKGVPHLGFIRFHEGIRGQGLWEADEKEWLVEEDEQQVEKRV</sequence>
<dbReference type="AlphaFoldDB" id="A0A4S8YTW4"/>
<gene>
    <name evidence="1" type="ORF">D6D20_07247</name>
</gene>
<name>A0A4S8YTW4_AURPU</name>
<evidence type="ECO:0008006" key="3">
    <source>
        <dbReference type="Google" id="ProtNLM"/>
    </source>
</evidence>
<reference evidence="1 2" key="1">
    <citation type="submission" date="2018-10" db="EMBL/GenBank/DDBJ databases">
        <title>Fifty Aureobasidium pullulans genomes reveal a recombining polyextremotolerant generalist.</title>
        <authorList>
            <person name="Gostincar C."/>
            <person name="Turk M."/>
            <person name="Zajc J."/>
            <person name="Gunde-Cimerman N."/>
        </authorList>
    </citation>
    <scope>NUCLEOTIDE SEQUENCE [LARGE SCALE GENOMIC DNA]</scope>
    <source>
        <strain evidence="1 2">EXF-10751</strain>
    </source>
</reference>
<comment type="caution">
    <text evidence="1">The sequence shown here is derived from an EMBL/GenBank/DDBJ whole genome shotgun (WGS) entry which is preliminary data.</text>
</comment>
<accession>A0A4S8YTW4</accession>
<dbReference type="EMBL" id="QZAN01000095">
    <property type="protein sequence ID" value="THW58459.1"/>
    <property type="molecule type" value="Genomic_DNA"/>
</dbReference>
<evidence type="ECO:0000313" key="1">
    <source>
        <dbReference type="EMBL" id="THW58459.1"/>
    </source>
</evidence>
<dbReference type="SUPFAM" id="SSF48452">
    <property type="entry name" value="TPR-like"/>
    <property type="match status" value="1"/>
</dbReference>
<protein>
    <recommendedName>
        <fullName evidence="3">TPR-like protein</fullName>
    </recommendedName>
</protein>
<organism evidence="1 2">
    <name type="scientific">Aureobasidium pullulans</name>
    <name type="common">Black yeast</name>
    <name type="synonym">Pullularia pullulans</name>
    <dbReference type="NCBI Taxonomy" id="5580"/>
    <lineage>
        <taxon>Eukaryota</taxon>
        <taxon>Fungi</taxon>
        <taxon>Dikarya</taxon>
        <taxon>Ascomycota</taxon>
        <taxon>Pezizomycotina</taxon>
        <taxon>Dothideomycetes</taxon>
        <taxon>Dothideomycetidae</taxon>
        <taxon>Dothideales</taxon>
        <taxon>Saccotheciaceae</taxon>
        <taxon>Aureobasidium</taxon>
    </lineage>
</organism>
<dbReference type="Proteomes" id="UP000310421">
    <property type="component" value="Unassembled WGS sequence"/>
</dbReference>
<dbReference type="Gene3D" id="1.25.40.10">
    <property type="entry name" value="Tetratricopeptide repeat domain"/>
    <property type="match status" value="1"/>
</dbReference>